<feature type="chain" id="PRO_5019523525" description="SGNH hydrolase-type esterase domain-containing protein" evidence="1">
    <location>
        <begin position="17"/>
        <end position="412"/>
    </location>
</feature>
<protein>
    <recommendedName>
        <fullName evidence="4">SGNH hydrolase-type esterase domain-containing protein</fullName>
    </recommendedName>
</protein>
<dbReference type="Proteomes" id="UP000279236">
    <property type="component" value="Unassembled WGS sequence"/>
</dbReference>
<evidence type="ECO:0000313" key="2">
    <source>
        <dbReference type="EMBL" id="RSH88410.1"/>
    </source>
</evidence>
<dbReference type="InterPro" id="IPR038885">
    <property type="entry name" value="PLB1"/>
</dbReference>
<accession>A0A427YBA7</accession>
<keyword evidence="1" id="KW-0732">Signal</keyword>
<dbReference type="OrthoDB" id="10265800at2759"/>
<dbReference type="GO" id="GO:0004620">
    <property type="term" value="F:phospholipase activity"/>
    <property type="evidence" value="ECO:0007669"/>
    <property type="project" value="InterPro"/>
</dbReference>
<dbReference type="GO" id="GO:0006644">
    <property type="term" value="P:phospholipid metabolic process"/>
    <property type="evidence" value="ECO:0007669"/>
    <property type="project" value="TreeGrafter"/>
</dbReference>
<evidence type="ECO:0000256" key="1">
    <source>
        <dbReference type="SAM" id="SignalP"/>
    </source>
</evidence>
<name>A0A427YBA7_9TREE</name>
<dbReference type="PANTHER" id="PTHR21325:SF31">
    <property type="entry name" value="GH22081P-RELATED"/>
    <property type="match status" value="1"/>
</dbReference>
<dbReference type="Pfam" id="PF00657">
    <property type="entry name" value="Lipase_GDSL"/>
    <property type="match status" value="1"/>
</dbReference>
<sequence length="412" mass="44290">MRWPLLLTLVLQGAHAAPSIPPSPPPGLPGTFVPFSRLHECPPLQRRNAVPSSADDVRPDDITVVMAMGDSITAAFLAKSGGWAIGSGGEIPSSWRREADGQAVFATVTPDAEEFRGVSYAAGGDAGAITLPNILAHYNPNVTGAATGHHPPVSCGLPGMSRVCTPHSDDDRLNAAISGSVAAALVGQARDYLLPTYEETEKQDGWAFLNIGIGANDICAFCLSSTLPFGPGSPEEFVQGIRDAVQLVRNHVPKLIVNIMGVLRVSAIYKLTLTDPYCQGPLPFPHISVECSCALIPGLVGDFTRWRMDNLAEAYDTAVLELIREWEAEDDSTFAAVWQPGSAFDLEHYPITALSPADCFHPSEAAHARIAAGVWNRLTMDPGEKAIPVKWEEEVMVRCLEADDRINIRQPR</sequence>
<reference evidence="2 3" key="1">
    <citation type="submission" date="2018-11" db="EMBL/GenBank/DDBJ databases">
        <title>Genome sequence of Apiotrichum porosum DSM 27194.</title>
        <authorList>
            <person name="Aliyu H."/>
            <person name="Gorte O."/>
            <person name="Ochsenreither K."/>
        </authorList>
    </citation>
    <scope>NUCLEOTIDE SEQUENCE [LARGE SCALE GENOMIC DNA]</scope>
    <source>
        <strain evidence="2 3">DSM 27194</strain>
    </source>
</reference>
<dbReference type="InterPro" id="IPR001087">
    <property type="entry name" value="GDSL"/>
</dbReference>
<comment type="caution">
    <text evidence="2">The sequence shown here is derived from an EMBL/GenBank/DDBJ whole genome shotgun (WGS) entry which is preliminary data.</text>
</comment>
<dbReference type="InterPro" id="IPR035547">
    <property type="entry name" value="Phospholipase_B"/>
</dbReference>
<keyword evidence="3" id="KW-1185">Reference proteome</keyword>
<dbReference type="EMBL" id="RSCE01000001">
    <property type="protein sequence ID" value="RSH88410.1"/>
    <property type="molecule type" value="Genomic_DNA"/>
</dbReference>
<evidence type="ECO:0008006" key="4">
    <source>
        <dbReference type="Google" id="ProtNLM"/>
    </source>
</evidence>
<dbReference type="AlphaFoldDB" id="A0A427YBA7"/>
<dbReference type="GeneID" id="39585497"/>
<dbReference type="PANTHER" id="PTHR21325">
    <property type="entry name" value="PHOSPHOLIPASE B, PLB1"/>
    <property type="match status" value="1"/>
</dbReference>
<organism evidence="2 3">
    <name type="scientific">Apiotrichum porosum</name>
    <dbReference type="NCBI Taxonomy" id="105984"/>
    <lineage>
        <taxon>Eukaryota</taxon>
        <taxon>Fungi</taxon>
        <taxon>Dikarya</taxon>
        <taxon>Basidiomycota</taxon>
        <taxon>Agaricomycotina</taxon>
        <taxon>Tremellomycetes</taxon>
        <taxon>Trichosporonales</taxon>
        <taxon>Trichosporonaceae</taxon>
        <taxon>Apiotrichum</taxon>
    </lineage>
</organism>
<dbReference type="STRING" id="105984.A0A427YBA7"/>
<proteinExistence type="predicted"/>
<dbReference type="CDD" id="cd01824">
    <property type="entry name" value="Phospholipase_B_like"/>
    <property type="match status" value="1"/>
</dbReference>
<gene>
    <name evidence="2" type="ORF">EHS24_000954</name>
</gene>
<dbReference type="RefSeq" id="XP_028480618.1">
    <property type="nucleotide sequence ID" value="XM_028616761.1"/>
</dbReference>
<dbReference type="InterPro" id="IPR036514">
    <property type="entry name" value="SGNH_hydro_sf"/>
</dbReference>
<dbReference type="Gene3D" id="3.40.50.1110">
    <property type="entry name" value="SGNH hydrolase"/>
    <property type="match status" value="1"/>
</dbReference>
<evidence type="ECO:0000313" key="3">
    <source>
        <dbReference type="Proteomes" id="UP000279236"/>
    </source>
</evidence>
<dbReference type="SUPFAM" id="SSF52266">
    <property type="entry name" value="SGNH hydrolase"/>
    <property type="match status" value="1"/>
</dbReference>
<feature type="signal peptide" evidence="1">
    <location>
        <begin position="1"/>
        <end position="16"/>
    </location>
</feature>